<evidence type="ECO:0000256" key="2">
    <source>
        <dbReference type="ARBA" id="ARBA00009983"/>
    </source>
</evidence>
<dbReference type="GO" id="GO:0005886">
    <property type="term" value="C:plasma membrane"/>
    <property type="evidence" value="ECO:0007669"/>
    <property type="project" value="UniProtKB-SubCell"/>
</dbReference>
<dbReference type="RefSeq" id="WP_093046230.1">
    <property type="nucleotide sequence ID" value="NZ_FNQR01000018.1"/>
</dbReference>
<gene>
    <name evidence="13" type="ORF">SAMN05421743_1188</name>
</gene>
<dbReference type="EMBL" id="FNQR01000018">
    <property type="protein sequence ID" value="SEB12318.1"/>
    <property type="molecule type" value="Genomic_DNA"/>
</dbReference>
<dbReference type="Gene3D" id="3.40.720.10">
    <property type="entry name" value="Alkaline Phosphatase, subunit A"/>
    <property type="match status" value="1"/>
</dbReference>
<evidence type="ECO:0000313" key="13">
    <source>
        <dbReference type="EMBL" id="SEB12318.1"/>
    </source>
</evidence>
<dbReference type="PIRSF" id="PIRSF005091">
    <property type="entry name" value="Mmb_sulf_HI1246"/>
    <property type="match status" value="1"/>
</dbReference>
<evidence type="ECO:0000256" key="5">
    <source>
        <dbReference type="ARBA" id="ARBA00022989"/>
    </source>
</evidence>
<evidence type="ECO:0000259" key="12">
    <source>
        <dbReference type="Pfam" id="PF00884"/>
    </source>
</evidence>
<evidence type="ECO:0000256" key="10">
    <source>
        <dbReference type="PIRSR" id="PIRSR005091-3"/>
    </source>
</evidence>
<feature type="binding site" evidence="10">
    <location>
        <position position="251"/>
    </location>
    <ligand>
        <name>Mn(2+)</name>
        <dbReference type="ChEBI" id="CHEBI:29035"/>
    </ligand>
</feature>
<dbReference type="GO" id="GO:0016740">
    <property type="term" value="F:transferase activity"/>
    <property type="evidence" value="ECO:0007669"/>
    <property type="project" value="UniProtKB-KW"/>
</dbReference>
<keyword evidence="6 7" id="KW-0472">Membrane</keyword>
<keyword evidence="3 7" id="KW-1003">Cell membrane</keyword>
<dbReference type="PANTHER" id="PTHR47371:SF1">
    <property type="entry name" value="LIPOTEICHOIC ACID SYNTHASE-LIKE YQGS"/>
    <property type="match status" value="1"/>
</dbReference>
<evidence type="ECO:0000256" key="7">
    <source>
        <dbReference type="PIRNR" id="PIRNR005091"/>
    </source>
</evidence>
<keyword evidence="9" id="KW-0479">Metal-binding</keyword>
<evidence type="ECO:0000256" key="6">
    <source>
        <dbReference type="ARBA" id="ARBA00023136"/>
    </source>
</evidence>
<feature type="transmembrane region" description="Helical" evidence="11">
    <location>
        <begin position="73"/>
        <end position="91"/>
    </location>
</feature>
<keyword evidence="14" id="KW-1185">Reference proteome</keyword>
<dbReference type="InterPro" id="IPR017850">
    <property type="entry name" value="Alkaline_phosphatase_core_sf"/>
</dbReference>
<keyword evidence="5 11" id="KW-1133">Transmembrane helix</keyword>
<feature type="binding site" evidence="10">
    <location>
        <position position="469"/>
    </location>
    <ligand>
        <name>Mn(2+)</name>
        <dbReference type="ChEBI" id="CHEBI:29035"/>
    </ligand>
</feature>
<dbReference type="InterPro" id="IPR012160">
    <property type="entry name" value="LtaS-like"/>
</dbReference>
<protein>
    <submittedName>
        <fullName evidence="13">Phosphoglycerol transferase MdoB</fullName>
    </submittedName>
</protein>
<keyword evidence="13" id="KW-0808">Transferase</keyword>
<dbReference type="InterPro" id="IPR000917">
    <property type="entry name" value="Sulfatase_N"/>
</dbReference>
<dbReference type="CDD" id="cd16015">
    <property type="entry name" value="LTA_synthase"/>
    <property type="match status" value="1"/>
</dbReference>
<feature type="active site" evidence="8">
    <location>
        <position position="295"/>
    </location>
</feature>
<dbReference type="Proteomes" id="UP000198584">
    <property type="component" value="Unassembled WGS sequence"/>
</dbReference>
<name>A0A1H4GTY9_9BACI</name>
<dbReference type="GO" id="GO:0046872">
    <property type="term" value="F:metal ion binding"/>
    <property type="evidence" value="ECO:0007669"/>
    <property type="project" value="UniProtKB-KW"/>
</dbReference>
<evidence type="ECO:0000256" key="11">
    <source>
        <dbReference type="SAM" id="Phobius"/>
    </source>
</evidence>
<accession>A0A1H4GTY9</accession>
<feature type="binding site" evidence="10">
    <location>
        <position position="470"/>
    </location>
    <ligand>
        <name>Mn(2+)</name>
        <dbReference type="ChEBI" id="CHEBI:29035"/>
    </ligand>
</feature>
<proteinExistence type="inferred from homology"/>
<dbReference type="STRING" id="571932.SAMN05421743_1188"/>
<sequence>MQASKFKLPLFIIATVLFGLKTYIVYKYMFNLSIENTMQELILFLNPFVSAYLVFAISVWLKPRRQMKYLRWTILIGTMILYLNLVFYRNFTDFITIPVLFQGNNAADLGSSILSLVHLPDLLLFMDVAVVWFLSKRAASWAVDFSKAGKIAATAVTFLLLTANVVLAEMERPMLFVRAFDREYLVKNIGIFNYHVYDATMTTKTKAQRVLADGSEVQEIETYMRENTTNNEKTDLFGVAEDRNVIFVSVESMQNFVLDEEVNGKEITPFMNDLKESSDTIFFPNFYHQTAQGKTSDSEFIVENSMYPLPRGAVYFTHAANEYNSLPEILNEEDYYTSVYHANNKSFWNRDTMYANLGYDKFFDEQSFEENEENSFGWGLEDKAFFEQSIKYLKEQEQPFYSKFITLTHHFPFELPEEKAHIDKYNSNSKTLNNYMPTARYTDESLKGFFQQLKDAGLYEDSIIVLMGDHYGISDFHNKAMSQFLGTEIDGYQHIQNQRVPFMIHIPGYEGGKQYDKIAGQVDVKPTLMHLLGIEEENDLSFGTNLFADERKGFIAMRDGSFVTDEYIYKGEVCYDRETGEPIETASEQESPCLPFKEKVDKELAYSDSLIYGDLLRFYDFDEGERQTKEEVEEKEKKKEQQNNQ</sequence>
<feature type="domain" description="Sulfatase N-terminal" evidence="12">
    <location>
        <begin position="243"/>
        <end position="534"/>
    </location>
</feature>
<dbReference type="OrthoDB" id="5901192at2"/>
<evidence type="ECO:0000256" key="4">
    <source>
        <dbReference type="ARBA" id="ARBA00022692"/>
    </source>
</evidence>
<evidence type="ECO:0000313" key="14">
    <source>
        <dbReference type="Proteomes" id="UP000198584"/>
    </source>
</evidence>
<feature type="transmembrane region" description="Helical" evidence="11">
    <location>
        <begin position="41"/>
        <end position="61"/>
    </location>
</feature>
<dbReference type="AlphaFoldDB" id="A0A1H4GTY9"/>
<keyword evidence="4 11" id="KW-0812">Transmembrane</keyword>
<evidence type="ECO:0000256" key="9">
    <source>
        <dbReference type="PIRSR" id="PIRSR005091-2"/>
    </source>
</evidence>
<keyword evidence="9" id="KW-0464">Manganese</keyword>
<feature type="transmembrane region" description="Helical" evidence="11">
    <location>
        <begin position="111"/>
        <end position="135"/>
    </location>
</feature>
<feature type="transmembrane region" description="Helical" evidence="11">
    <location>
        <begin position="7"/>
        <end position="29"/>
    </location>
</feature>
<feature type="binding site" evidence="9">
    <location>
        <position position="410"/>
    </location>
    <ligand>
        <name>substrate</name>
    </ligand>
</feature>
<feature type="transmembrane region" description="Helical" evidence="11">
    <location>
        <begin position="147"/>
        <end position="167"/>
    </location>
</feature>
<dbReference type="Pfam" id="PF00884">
    <property type="entry name" value="Sulfatase"/>
    <property type="match status" value="1"/>
</dbReference>
<comment type="subcellular location">
    <subcellularLocation>
        <location evidence="1">Cell membrane</location>
        <topology evidence="1">Multi-pass membrane protein</topology>
    </subcellularLocation>
</comment>
<comment type="similarity">
    <text evidence="2 7">Belongs to the LTA synthase family.</text>
</comment>
<organism evidence="13 14">
    <name type="scientific">Thalassobacillus cyri</name>
    <dbReference type="NCBI Taxonomy" id="571932"/>
    <lineage>
        <taxon>Bacteria</taxon>
        <taxon>Bacillati</taxon>
        <taxon>Bacillota</taxon>
        <taxon>Bacilli</taxon>
        <taxon>Bacillales</taxon>
        <taxon>Bacillaceae</taxon>
        <taxon>Thalassobacillus</taxon>
    </lineage>
</organism>
<dbReference type="PANTHER" id="PTHR47371">
    <property type="entry name" value="LIPOTEICHOIC ACID SYNTHASE"/>
    <property type="match status" value="1"/>
</dbReference>
<reference evidence="13 14" key="1">
    <citation type="submission" date="2016-10" db="EMBL/GenBank/DDBJ databases">
        <authorList>
            <person name="de Groot N.N."/>
        </authorList>
    </citation>
    <scope>NUCLEOTIDE SEQUENCE [LARGE SCALE GENOMIC DNA]</scope>
    <source>
        <strain evidence="13 14">CCM7597</strain>
    </source>
</reference>
<evidence type="ECO:0000256" key="8">
    <source>
        <dbReference type="PIRSR" id="PIRSR005091-1"/>
    </source>
</evidence>
<feature type="binding site" evidence="10">
    <location>
        <position position="295"/>
    </location>
    <ligand>
        <name>Mn(2+)</name>
        <dbReference type="ChEBI" id="CHEBI:29035"/>
    </ligand>
</feature>
<evidence type="ECO:0000256" key="1">
    <source>
        <dbReference type="ARBA" id="ARBA00004651"/>
    </source>
</evidence>
<evidence type="ECO:0000256" key="3">
    <source>
        <dbReference type="ARBA" id="ARBA00022475"/>
    </source>
</evidence>
<dbReference type="SUPFAM" id="SSF53649">
    <property type="entry name" value="Alkaline phosphatase-like"/>
    <property type="match status" value="1"/>
</dbReference>
<dbReference type="Gene3D" id="3.30.1120.170">
    <property type="match status" value="1"/>
</dbReference>
<dbReference type="InterPro" id="IPR050448">
    <property type="entry name" value="OpgB/LTA_synthase_biosynth"/>
</dbReference>